<dbReference type="EMBL" id="CP002530">
    <property type="protein sequence ID" value="ADY36696.1"/>
    <property type="molecule type" value="Genomic_DNA"/>
</dbReference>
<sequence length="189" mass="22797">MIPREFYKEYMPLYTKDFDTEIYSTIQQSNSYRIDIRFDEKFNNYVYFFKIFGVSGKLLTMNGWTLVKARFQKNWYENLSPYVTIKDSQGIVLDDYQLEMPFAKTEPNIGGEIENRLREIFHFMKYISKFQSLYDFETVHKTSLSNIGDTIRFYLECLKIKNRLPQEAQTYIIDIVKTRFENYLNEANK</sequence>
<reference evidence="1 2" key="1">
    <citation type="journal article" date="2011" name="Stand. Genomic Sci.">
        <title>Complete genome sequence of Bacteroides salanitronis type strain (BL78).</title>
        <authorList>
            <person name="Gronow S."/>
            <person name="Held B."/>
            <person name="Lucas S."/>
            <person name="Lapidus A."/>
            <person name="Del Rio T.G."/>
            <person name="Nolan M."/>
            <person name="Tice H."/>
            <person name="Deshpande S."/>
            <person name="Cheng J.F."/>
            <person name="Pitluck S."/>
            <person name="Liolios K."/>
            <person name="Pagani I."/>
            <person name="Ivanova N."/>
            <person name="Mavromatis K."/>
            <person name="Pati A."/>
            <person name="Tapia R."/>
            <person name="Han C."/>
            <person name="Goodwin L."/>
            <person name="Chen A."/>
            <person name="Palaniappan K."/>
            <person name="Land M."/>
            <person name="Hauser L."/>
            <person name="Chang Y.J."/>
            <person name="Jeffries C.D."/>
            <person name="Brambilla E.M."/>
            <person name="Rohde M."/>
            <person name="Goker M."/>
            <person name="Detter J.C."/>
            <person name="Woyke T."/>
            <person name="Bristow J."/>
            <person name="Markowitz V."/>
            <person name="Hugenholtz P."/>
            <person name="Kyrpides N.C."/>
            <person name="Klenk H.P."/>
            <person name="Eisen J.A."/>
        </authorList>
    </citation>
    <scope>NUCLEOTIDE SEQUENCE [LARGE SCALE GENOMIC DNA]</scope>
    <source>
        <strain evidence="1 2">DSM 18170</strain>
    </source>
</reference>
<gene>
    <name evidence="1" type="ordered locus">Bacsa_2141</name>
</gene>
<dbReference type="STRING" id="667015.Bacsa_2141"/>
<accession>F0R480</accession>
<dbReference type="AlphaFoldDB" id="F0R480"/>
<evidence type="ECO:0000313" key="2">
    <source>
        <dbReference type="Proteomes" id="UP000007486"/>
    </source>
</evidence>
<name>F0R480_PHOSB</name>
<evidence type="ECO:0000313" key="1">
    <source>
        <dbReference type="EMBL" id="ADY36696.1"/>
    </source>
</evidence>
<dbReference type="RefSeq" id="WP_013618125.1">
    <property type="nucleotide sequence ID" value="NC_015164.1"/>
</dbReference>
<dbReference type="KEGG" id="bsa:Bacsa_2141"/>
<protein>
    <submittedName>
        <fullName evidence="1">Uncharacterized protein</fullName>
    </submittedName>
</protein>
<keyword evidence="2" id="KW-1185">Reference proteome</keyword>
<dbReference type="HOGENOM" id="CLU_1431952_0_0_10"/>
<organism evidence="1 2">
    <name type="scientific">Phocaeicola salanitronis (strain DSM 18170 / JCM 13657 / CCUG 60908 / BL78)</name>
    <name type="common">Bacteroides salanitronis</name>
    <dbReference type="NCBI Taxonomy" id="667015"/>
    <lineage>
        <taxon>Bacteria</taxon>
        <taxon>Pseudomonadati</taxon>
        <taxon>Bacteroidota</taxon>
        <taxon>Bacteroidia</taxon>
        <taxon>Bacteroidales</taxon>
        <taxon>Bacteroidaceae</taxon>
        <taxon>Phocaeicola</taxon>
    </lineage>
</organism>
<dbReference type="Proteomes" id="UP000007486">
    <property type="component" value="Chromosome"/>
</dbReference>
<proteinExistence type="predicted"/>